<protein>
    <submittedName>
        <fullName evidence="3">ABC transporter substrate-binding protein</fullName>
    </submittedName>
</protein>
<evidence type="ECO:0000256" key="1">
    <source>
        <dbReference type="ARBA" id="ARBA00022729"/>
    </source>
</evidence>
<organism evidence="3 4">
    <name type="scientific">Cytobacillus depressus</name>
    <dbReference type="NCBI Taxonomy" id="1602942"/>
    <lineage>
        <taxon>Bacteria</taxon>
        <taxon>Bacillati</taxon>
        <taxon>Bacillota</taxon>
        <taxon>Bacilli</taxon>
        <taxon>Bacillales</taxon>
        <taxon>Bacillaceae</taxon>
        <taxon>Cytobacillus</taxon>
    </lineage>
</organism>
<dbReference type="Proteomes" id="UP000481030">
    <property type="component" value="Unassembled WGS sequence"/>
</dbReference>
<dbReference type="PROSITE" id="PS51257">
    <property type="entry name" value="PROKAR_LIPOPROTEIN"/>
    <property type="match status" value="1"/>
</dbReference>
<proteinExistence type="predicted"/>
<dbReference type="Gene3D" id="3.40.190.10">
    <property type="entry name" value="Periplasmic binding protein-like II"/>
    <property type="match status" value="2"/>
</dbReference>
<dbReference type="GO" id="GO:0030975">
    <property type="term" value="F:thiamine binding"/>
    <property type="evidence" value="ECO:0007669"/>
    <property type="project" value="TreeGrafter"/>
</dbReference>
<dbReference type="Pfam" id="PF13343">
    <property type="entry name" value="SBP_bac_6"/>
    <property type="match status" value="1"/>
</dbReference>
<dbReference type="SUPFAM" id="SSF53850">
    <property type="entry name" value="Periplasmic binding protein-like II"/>
    <property type="match status" value="1"/>
</dbReference>
<evidence type="ECO:0000256" key="2">
    <source>
        <dbReference type="SAM" id="SignalP"/>
    </source>
</evidence>
<reference evidence="3 4" key="1">
    <citation type="journal article" date="2016" name="Antonie Van Leeuwenhoek">
        <title>Bacillus depressus sp. nov., isolated from soil of a sunflower field.</title>
        <authorList>
            <person name="Wei X."/>
            <person name="Xin D."/>
            <person name="Xin Y."/>
            <person name="Zhang H."/>
            <person name="Wang T."/>
            <person name="Zhang J."/>
        </authorList>
    </citation>
    <scope>NUCLEOTIDE SEQUENCE [LARGE SCALE GENOMIC DNA]</scope>
    <source>
        <strain evidence="3 4">BZ1</strain>
    </source>
</reference>
<sequence>MSWIRNWKKGIIGVMTISMLAACSSNNSNNGLSAGEETDYNQLTLAQIEEKAKVEGKVNSVGMPDTWANWVETWDELGTKYNLQHSDTDMSSAEELAKFAAEKKDATADIGDVGIAFGPIAKEQGLSLAYKTSYWDDIPAWAKDDNGDWIVGYTGTMSFITDKNNVKNAPTSWADLKNGNYKVSIGDALTANQAQFAILAAAYAFGGNEKNIQPGIDFFAELAKQGRLSAGDPSVANLEKGEIDVALVWDFNALGYRKQIDEARFDVTIPEEASVTSGYATIINKYAKNPHAAMLAREYILSDEGQENLAKGYARPIRENVKLSKEVQSLLLPNEMYKNAQPVSDQKAWEDTTKKIPQMWQEQVLIHVK</sequence>
<feature type="signal peptide" evidence="2">
    <location>
        <begin position="1"/>
        <end position="21"/>
    </location>
</feature>
<dbReference type="EMBL" id="WBOS01000027">
    <property type="protein sequence ID" value="KAB2328590.1"/>
    <property type="molecule type" value="Genomic_DNA"/>
</dbReference>
<dbReference type="GO" id="GO:0030976">
    <property type="term" value="F:thiamine pyrophosphate binding"/>
    <property type="evidence" value="ECO:0007669"/>
    <property type="project" value="TreeGrafter"/>
</dbReference>
<dbReference type="GO" id="GO:0015888">
    <property type="term" value="P:thiamine transport"/>
    <property type="evidence" value="ECO:0007669"/>
    <property type="project" value="TreeGrafter"/>
</dbReference>
<dbReference type="GO" id="GO:0030288">
    <property type="term" value="C:outer membrane-bounded periplasmic space"/>
    <property type="evidence" value="ECO:0007669"/>
    <property type="project" value="TreeGrafter"/>
</dbReference>
<evidence type="ECO:0000313" key="4">
    <source>
        <dbReference type="Proteomes" id="UP000481030"/>
    </source>
</evidence>
<feature type="chain" id="PRO_5039634800" evidence="2">
    <location>
        <begin position="22"/>
        <end position="369"/>
    </location>
</feature>
<dbReference type="PANTHER" id="PTHR30006:SF2">
    <property type="entry name" value="ABC TRANSPORTER SUBSTRATE-BINDING PROTEIN"/>
    <property type="match status" value="1"/>
</dbReference>
<accession>A0A6L3UZQ7</accession>
<evidence type="ECO:0000313" key="3">
    <source>
        <dbReference type="EMBL" id="KAB2328590.1"/>
    </source>
</evidence>
<dbReference type="AlphaFoldDB" id="A0A6L3UZQ7"/>
<comment type="caution">
    <text evidence="3">The sequence shown here is derived from an EMBL/GenBank/DDBJ whole genome shotgun (WGS) entry which is preliminary data.</text>
</comment>
<name>A0A6L3UZQ7_9BACI</name>
<dbReference type="PANTHER" id="PTHR30006">
    <property type="entry name" value="THIAMINE-BINDING PERIPLASMIC PROTEIN-RELATED"/>
    <property type="match status" value="1"/>
</dbReference>
<dbReference type="OrthoDB" id="366726at2"/>
<gene>
    <name evidence="3" type="ORF">F7731_25060</name>
</gene>
<keyword evidence="1 2" id="KW-0732">Signal</keyword>
<keyword evidence="4" id="KW-1185">Reference proteome</keyword>